<reference evidence="1 2" key="1">
    <citation type="journal article" date="2011" name="Stand. Genomic Sci.">
        <title>Complete genome sequence of Haliscomenobacter hydrossis type strain (O).</title>
        <authorList>
            <consortium name="US DOE Joint Genome Institute (JGI-PGF)"/>
            <person name="Daligault H."/>
            <person name="Lapidus A."/>
            <person name="Zeytun A."/>
            <person name="Nolan M."/>
            <person name="Lucas S."/>
            <person name="Del Rio T.G."/>
            <person name="Tice H."/>
            <person name="Cheng J.F."/>
            <person name="Tapia R."/>
            <person name="Han C."/>
            <person name="Goodwin L."/>
            <person name="Pitluck S."/>
            <person name="Liolios K."/>
            <person name="Pagani I."/>
            <person name="Ivanova N."/>
            <person name="Huntemann M."/>
            <person name="Mavromatis K."/>
            <person name="Mikhailova N."/>
            <person name="Pati A."/>
            <person name="Chen A."/>
            <person name="Palaniappan K."/>
            <person name="Land M."/>
            <person name="Hauser L."/>
            <person name="Brambilla E.M."/>
            <person name="Rohde M."/>
            <person name="Verbarg S."/>
            <person name="Goker M."/>
            <person name="Bristow J."/>
            <person name="Eisen J.A."/>
            <person name="Markowitz V."/>
            <person name="Hugenholtz P."/>
            <person name="Kyrpides N.C."/>
            <person name="Klenk H.P."/>
            <person name="Woyke T."/>
        </authorList>
    </citation>
    <scope>NUCLEOTIDE SEQUENCE [LARGE SCALE GENOMIC DNA]</scope>
    <source>
        <strain evidence="2">ATCC 27775 / DSM 1100 / LMG 10767 / O</strain>
    </source>
</reference>
<sequence length="46" mass="5132">MISVEHILSRRLTAFNAVKGKAYPVMGLLQIGSFPLESCRLDNKKV</sequence>
<dbReference type="AlphaFoldDB" id="F4KZF0"/>
<dbReference type="Proteomes" id="UP000008461">
    <property type="component" value="Chromosome"/>
</dbReference>
<gene>
    <name evidence="1" type="ordered locus">Halhy_0535</name>
</gene>
<keyword evidence="2" id="KW-1185">Reference proteome</keyword>
<dbReference type="EMBL" id="CP002691">
    <property type="protein sequence ID" value="AEE48445.1"/>
    <property type="molecule type" value="Genomic_DNA"/>
</dbReference>
<reference key="2">
    <citation type="submission" date="2011-04" db="EMBL/GenBank/DDBJ databases">
        <title>Complete sequence of chromosome of Haliscomenobacter hydrossis DSM 1100.</title>
        <authorList>
            <consortium name="US DOE Joint Genome Institute (JGI-PGF)"/>
            <person name="Lucas S."/>
            <person name="Han J."/>
            <person name="Lapidus A."/>
            <person name="Bruce D."/>
            <person name="Goodwin L."/>
            <person name="Pitluck S."/>
            <person name="Peters L."/>
            <person name="Kyrpides N."/>
            <person name="Mavromatis K."/>
            <person name="Ivanova N."/>
            <person name="Ovchinnikova G."/>
            <person name="Pagani I."/>
            <person name="Daligault H."/>
            <person name="Detter J.C."/>
            <person name="Han C."/>
            <person name="Land M."/>
            <person name="Hauser L."/>
            <person name="Markowitz V."/>
            <person name="Cheng J.-F."/>
            <person name="Hugenholtz P."/>
            <person name="Woyke T."/>
            <person name="Wu D."/>
            <person name="Verbarg S."/>
            <person name="Frueling A."/>
            <person name="Brambilla E."/>
            <person name="Klenk H.-P."/>
            <person name="Eisen J.A."/>
        </authorList>
    </citation>
    <scope>NUCLEOTIDE SEQUENCE</scope>
    <source>
        <strain>DSM 1100</strain>
    </source>
</reference>
<protein>
    <submittedName>
        <fullName evidence="1">Uncharacterized protein</fullName>
    </submittedName>
</protein>
<proteinExistence type="predicted"/>
<dbReference type="STRING" id="760192.Halhy_0535"/>
<dbReference type="KEGG" id="hhy:Halhy_0535"/>
<evidence type="ECO:0000313" key="1">
    <source>
        <dbReference type="EMBL" id="AEE48445.1"/>
    </source>
</evidence>
<evidence type="ECO:0000313" key="2">
    <source>
        <dbReference type="Proteomes" id="UP000008461"/>
    </source>
</evidence>
<accession>F4KZF0</accession>
<dbReference type="HOGENOM" id="CLU_3184377_0_0_10"/>
<name>F4KZF0_HALH1</name>
<organism evidence="1 2">
    <name type="scientific">Haliscomenobacter hydrossis (strain ATCC 27775 / DSM 1100 / LMG 10767 / O)</name>
    <dbReference type="NCBI Taxonomy" id="760192"/>
    <lineage>
        <taxon>Bacteria</taxon>
        <taxon>Pseudomonadati</taxon>
        <taxon>Bacteroidota</taxon>
        <taxon>Saprospiria</taxon>
        <taxon>Saprospirales</taxon>
        <taxon>Haliscomenobacteraceae</taxon>
        <taxon>Haliscomenobacter</taxon>
    </lineage>
</organism>